<feature type="compositionally biased region" description="Polar residues" evidence="6">
    <location>
        <begin position="170"/>
        <end position="187"/>
    </location>
</feature>
<dbReference type="PROSITE" id="PS51039">
    <property type="entry name" value="ZF_AN1"/>
    <property type="match status" value="2"/>
</dbReference>
<dbReference type="SUPFAM" id="SSF118310">
    <property type="entry name" value="AN1-like Zinc finger"/>
    <property type="match status" value="2"/>
</dbReference>
<feature type="domain" description="AN1-type" evidence="7">
    <location>
        <begin position="4"/>
        <end position="52"/>
    </location>
</feature>
<gene>
    <name evidence="8" type="ORF">R5R35_004205</name>
</gene>
<evidence type="ECO:0000256" key="5">
    <source>
        <dbReference type="PROSITE-ProRule" id="PRU00449"/>
    </source>
</evidence>
<dbReference type="InterPro" id="IPR035896">
    <property type="entry name" value="AN1-like_Znf"/>
</dbReference>
<proteinExistence type="predicted"/>
<dbReference type="InterPro" id="IPR003903">
    <property type="entry name" value="UIM_dom"/>
</dbReference>
<keyword evidence="3 5" id="KW-0863">Zinc-finger</keyword>
<dbReference type="SMART" id="SM00154">
    <property type="entry name" value="ZnF_AN1"/>
    <property type="match status" value="2"/>
</dbReference>
<keyword evidence="9" id="KW-1185">Reference proteome</keyword>
<feature type="compositionally biased region" description="Polar residues" evidence="6">
    <location>
        <begin position="210"/>
        <end position="220"/>
    </location>
</feature>
<dbReference type="GO" id="GO:0008270">
    <property type="term" value="F:zinc ion binding"/>
    <property type="evidence" value="ECO:0007669"/>
    <property type="project" value="UniProtKB-KW"/>
</dbReference>
<organism evidence="8 9">
    <name type="scientific">Gryllus longicercus</name>
    <dbReference type="NCBI Taxonomy" id="2509291"/>
    <lineage>
        <taxon>Eukaryota</taxon>
        <taxon>Metazoa</taxon>
        <taxon>Ecdysozoa</taxon>
        <taxon>Arthropoda</taxon>
        <taxon>Hexapoda</taxon>
        <taxon>Insecta</taxon>
        <taxon>Pterygota</taxon>
        <taxon>Neoptera</taxon>
        <taxon>Polyneoptera</taxon>
        <taxon>Orthoptera</taxon>
        <taxon>Ensifera</taxon>
        <taxon>Gryllidea</taxon>
        <taxon>Grylloidea</taxon>
        <taxon>Gryllidae</taxon>
        <taxon>Gryllinae</taxon>
        <taxon>Gryllus</taxon>
    </lineage>
</organism>
<evidence type="ECO:0000256" key="6">
    <source>
        <dbReference type="SAM" id="MobiDB-lite"/>
    </source>
</evidence>
<dbReference type="Pfam" id="PF02809">
    <property type="entry name" value="UIM"/>
    <property type="match status" value="2"/>
</dbReference>
<dbReference type="GO" id="GO:0045047">
    <property type="term" value="P:protein targeting to ER"/>
    <property type="evidence" value="ECO:0007669"/>
    <property type="project" value="TreeGrafter"/>
</dbReference>
<evidence type="ECO:0000256" key="2">
    <source>
        <dbReference type="ARBA" id="ARBA00022737"/>
    </source>
</evidence>
<dbReference type="InterPro" id="IPR057357">
    <property type="entry name" value="Znf-C2H2_ZFAND2A/B"/>
</dbReference>
<protein>
    <recommendedName>
        <fullName evidence="7">AN1-type domain-containing protein</fullName>
    </recommendedName>
</protein>
<feature type="domain" description="AN1-type" evidence="7">
    <location>
        <begin position="94"/>
        <end position="142"/>
    </location>
</feature>
<dbReference type="Proteomes" id="UP001378592">
    <property type="component" value="Unassembled WGS sequence"/>
</dbReference>
<feature type="region of interest" description="Disordered" evidence="6">
    <location>
        <begin position="264"/>
        <end position="284"/>
    </location>
</feature>
<evidence type="ECO:0000313" key="8">
    <source>
        <dbReference type="EMBL" id="KAK7792002.1"/>
    </source>
</evidence>
<dbReference type="GO" id="GO:0043161">
    <property type="term" value="P:proteasome-mediated ubiquitin-dependent protein catabolic process"/>
    <property type="evidence" value="ECO:0007669"/>
    <property type="project" value="TreeGrafter"/>
</dbReference>
<evidence type="ECO:0000256" key="1">
    <source>
        <dbReference type="ARBA" id="ARBA00022723"/>
    </source>
</evidence>
<dbReference type="PROSITE" id="PS50330">
    <property type="entry name" value="UIM"/>
    <property type="match status" value="1"/>
</dbReference>
<keyword evidence="1" id="KW-0479">Metal-binding</keyword>
<dbReference type="GO" id="GO:0005783">
    <property type="term" value="C:endoplasmic reticulum"/>
    <property type="evidence" value="ECO:0007669"/>
    <property type="project" value="TreeGrafter"/>
</dbReference>
<dbReference type="PANTHER" id="PTHR14677">
    <property type="entry name" value="ARSENITE INDUCUBLE RNA ASSOCIATED PROTEIN AIP-1-RELATED"/>
    <property type="match status" value="1"/>
</dbReference>
<dbReference type="Pfam" id="PF01428">
    <property type="entry name" value="zf-AN1"/>
    <property type="match status" value="2"/>
</dbReference>
<feature type="region of interest" description="Disordered" evidence="6">
    <location>
        <begin position="235"/>
        <end position="254"/>
    </location>
</feature>
<evidence type="ECO:0000313" key="9">
    <source>
        <dbReference type="Proteomes" id="UP001378592"/>
    </source>
</evidence>
<dbReference type="PANTHER" id="PTHR14677:SF20">
    <property type="entry name" value="ZINC FINGER AN1-TYPE CONTAINING 2A-RELATED"/>
    <property type="match status" value="1"/>
</dbReference>
<evidence type="ECO:0000256" key="4">
    <source>
        <dbReference type="ARBA" id="ARBA00022833"/>
    </source>
</evidence>
<name>A0AAN9V7N4_9ORTH</name>
<dbReference type="InterPro" id="IPR000058">
    <property type="entry name" value="Znf_AN1"/>
</dbReference>
<dbReference type="AlphaFoldDB" id="A0AAN9V7N4"/>
<reference evidence="8 9" key="1">
    <citation type="submission" date="2024-03" db="EMBL/GenBank/DDBJ databases">
        <title>The genome assembly and annotation of the cricket Gryllus longicercus Weissman &amp; Gray.</title>
        <authorList>
            <person name="Szrajer S."/>
            <person name="Gray D."/>
            <person name="Ylla G."/>
        </authorList>
    </citation>
    <scope>NUCLEOTIDE SEQUENCE [LARGE SCALE GENOMIC DNA]</scope>
    <source>
        <strain evidence="8">DAG 2021-001</strain>
        <tissue evidence="8">Whole body minus gut</tissue>
    </source>
</reference>
<feature type="region of interest" description="Disordered" evidence="6">
    <location>
        <begin position="145"/>
        <end position="222"/>
    </location>
</feature>
<dbReference type="EMBL" id="JAZDUA010000481">
    <property type="protein sequence ID" value="KAK7792002.1"/>
    <property type="molecule type" value="Genomic_DNA"/>
</dbReference>
<keyword evidence="2" id="KW-0677">Repeat</keyword>
<dbReference type="Gene3D" id="4.10.1110.10">
    <property type="entry name" value="AN1-like Zinc finger"/>
    <property type="match status" value="2"/>
</dbReference>
<keyword evidence="4" id="KW-0862">Zinc</keyword>
<accession>A0AAN9V7N4</accession>
<evidence type="ECO:0000256" key="3">
    <source>
        <dbReference type="ARBA" id="ARBA00022771"/>
    </source>
</evidence>
<feature type="compositionally biased region" description="Basic residues" evidence="6">
    <location>
        <begin position="198"/>
        <end position="209"/>
    </location>
</feature>
<sequence length="284" mass="31049">MEFPDLGQHCSEVTCQQLDFLPLKCDACENIFCREHIAYKDHNCSSAYKKDVQVPVCPLCNTPVPLKKGETPDFVVGQHIDNDCQSDPARSKRKVFNNKCSAKGCKVKEVIPVICNKCKLNFCLKHRHEADHQCEGEAGASRRKAMEAALARQKARNGQSFHHQGGGPSGSNSRVLANGPTRSQNNGPFHLQNGGLSHTHKSSQLRSKQRATATDVQGSMSEDEALARALALSMQETSQLQNQPNALSNSNDQITSDFMLAQALAESEQPTTSARSTQNKCAVS</sequence>
<dbReference type="Pfam" id="PF25403">
    <property type="entry name" value="zf-C2H2_ZFAND2"/>
    <property type="match status" value="1"/>
</dbReference>
<dbReference type="FunFam" id="4.10.1110.10:FF:000003">
    <property type="entry name" value="AN1-type zinc finger protein 2B isoform X1"/>
    <property type="match status" value="1"/>
</dbReference>
<feature type="compositionally biased region" description="Polar residues" evidence="6">
    <location>
        <begin position="268"/>
        <end position="284"/>
    </location>
</feature>
<evidence type="ECO:0000259" key="7">
    <source>
        <dbReference type="PROSITE" id="PS51039"/>
    </source>
</evidence>
<comment type="caution">
    <text evidence="8">The sequence shown here is derived from an EMBL/GenBank/DDBJ whole genome shotgun (WGS) entry which is preliminary data.</text>
</comment>